<name>A0A8H3ENH0_9LECA</name>
<dbReference type="InterPro" id="IPR009038">
    <property type="entry name" value="GOLD_dom"/>
</dbReference>
<keyword evidence="4 8" id="KW-0732">Signal</keyword>
<proteinExistence type="inferred from homology"/>
<feature type="chain" id="PRO_5033999857" description="GOLD domain-containing protein" evidence="8">
    <location>
        <begin position="30"/>
        <end position="231"/>
    </location>
</feature>
<protein>
    <recommendedName>
        <fullName evidence="9">GOLD domain-containing protein</fullName>
    </recommendedName>
</protein>
<evidence type="ECO:0000256" key="8">
    <source>
        <dbReference type="SAM" id="SignalP"/>
    </source>
</evidence>
<reference evidence="10" key="1">
    <citation type="submission" date="2021-03" db="EMBL/GenBank/DDBJ databases">
        <authorList>
            <person name="Tagirdzhanova G."/>
        </authorList>
    </citation>
    <scope>NUCLEOTIDE SEQUENCE</scope>
</reference>
<keyword evidence="5" id="KW-1133">Transmembrane helix</keyword>
<evidence type="ECO:0000259" key="9">
    <source>
        <dbReference type="PROSITE" id="PS50866"/>
    </source>
</evidence>
<dbReference type="SMART" id="SM01190">
    <property type="entry name" value="EMP24_GP25L"/>
    <property type="match status" value="1"/>
</dbReference>
<comment type="caution">
    <text evidence="10">The sequence shown here is derived from an EMBL/GenBank/DDBJ whole genome shotgun (WGS) entry which is preliminary data.</text>
</comment>
<keyword evidence="3 7" id="KW-0812">Transmembrane</keyword>
<dbReference type="InterPro" id="IPR015720">
    <property type="entry name" value="Emp24-like"/>
</dbReference>
<dbReference type="PROSITE" id="PS50866">
    <property type="entry name" value="GOLD"/>
    <property type="match status" value="1"/>
</dbReference>
<comment type="subcellular location">
    <subcellularLocation>
        <location evidence="1 7">Membrane</location>
        <topology evidence="1 7">Single-pass type I membrane protein</topology>
    </subcellularLocation>
</comment>
<dbReference type="Proteomes" id="UP000664169">
    <property type="component" value="Unassembled WGS sequence"/>
</dbReference>
<dbReference type="OrthoDB" id="3427at2759"/>
<comment type="similarity">
    <text evidence="2 7">Belongs to the EMP24/GP25L family.</text>
</comment>
<evidence type="ECO:0000256" key="5">
    <source>
        <dbReference type="ARBA" id="ARBA00022989"/>
    </source>
</evidence>
<feature type="signal peptide" evidence="8">
    <location>
        <begin position="1"/>
        <end position="29"/>
    </location>
</feature>
<keyword evidence="11" id="KW-1185">Reference proteome</keyword>
<dbReference type="EMBL" id="CAJPDQ010000004">
    <property type="protein sequence ID" value="CAF9908688.1"/>
    <property type="molecule type" value="Genomic_DNA"/>
</dbReference>
<accession>A0A8H3ENH0</accession>
<dbReference type="AlphaFoldDB" id="A0A8H3ENH0"/>
<gene>
    <name evidence="10" type="ORF">GOMPHAMPRED_006267</name>
</gene>
<evidence type="ECO:0000256" key="4">
    <source>
        <dbReference type="ARBA" id="ARBA00022729"/>
    </source>
</evidence>
<organism evidence="10 11">
    <name type="scientific">Gomphillus americanus</name>
    <dbReference type="NCBI Taxonomy" id="1940652"/>
    <lineage>
        <taxon>Eukaryota</taxon>
        <taxon>Fungi</taxon>
        <taxon>Dikarya</taxon>
        <taxon>Ascomycota</taxon>
        <taxon>Pezizomycotina</taxon>
        <taxon>Lecanoromycetes</taxon>
        <taxon>OSLEUM clade</taxon>
        <taxon>Ostropomycetidae</taxon>
        <taxon>Ostropales</taxon>
        <taxon>Graphidaceae</taxon>
        <taxon>Gomphilloideae</taxon>
        <taxon>Gomphillus</taxon>
    </lineage>
</organism>
<evidence type="ECO:0000256" key="3">
    <source>
        <dbReference type="ARBA" id="ARBA00022692"/>
    </source>
</evidence>
<evidence type="ECO:0000256" key="2">
    <source>
        <dbReference type="ARBA" id="ARBA00007104"/>
    </source>
</evidence>
<evidence type="ECO:0000256" key="1">
    <source>
        <dbReference type="ARBA" id="ARBA00004479"/>
    </source>
</evidence>
<feature type="domain" description="GOLD" evidence="9">
    <location>
        <begin position="39"/>
        <end position="143"/>
    </location>
</feature>
<dbReference type="Pfam" id="PF01105">
    <property type="entry name" value="EMP24_GP25L"/>
    <property type="match status" value="1"/>
</dbReference>
<dbReference type="PANTHER" id="PTHR22811">
    <property type="entry name" value="TRANSMEMBRANE EMP24 DOMAIN-CONTAINING PROTEIN"/>
    <property type="match status" value="1"/>
</dbReference>
<evidence type="ECO:0000313" key="10">
    <source>
        <dbReference type="EMBL" id="CAF9908688.1"/>
    </source>
</evidence>
<evidence type="ECO:0000256" key="6">
    <source>
        <dbReference type="ARBA" id="ARBA00023136"/>
    </source>
</evidence>
<dbReference type="GO" id="GO:0016020">
    <property type="term" value="C:membrane"/>
    <property type="evidence" value="ECO:0007669"/>
    <property type="project" value="UniProtKB-SubCell"/>
</dbReference>
<sequence>MASGKLVGPRIWRQFQFLVLLVLLAPSQALYFYLDSHAPKCFYEELPKDTLVVGQYKSAEWNAGLHAYMEQPDLKVSITVEEIFDNHHKVVNQKGQGSGKFTFTAAESGDHKICFIPSRASHGGQMVGGHTQGTIKMTLDLAIGETSKIERTDKGKMQDIVGKVTELKARLQDIRREQVFQREREAEFRDQSEATNARVIKWTLIQLVVLGVTCAWQLTNLRAFFIKQKLT</sequence>
<evidence type="ECO:0000256" key="7">
    <source>
        <dbReference type="RuleBase" id="RU003827"/>
    </source>
</evidence>
<evidence type="ECO:0000313" key="11">
    <source>
        <dbReference type="Proteomes" id="UP000664169"/>
    </source>
</evidence>
<keyword evidence="6" id="KW-0472">Membrane</keyword>